<dbReference type="SUPFAM" id="SSF52540">
    <property type="entry name" value="P-loop containing nucleoside triphosphate hydrolases"/>
    <property type="match status" value="1"/>
</dbReference>
<feature type="domain" description="NadR/Ttd14 AAA" evidence="1">
    <location>
        <begin position="3"/>
        <end position="160"/>
    </location>
</feature>
<dbReference type="PANTHER" id="PTHR37512:SF1">
    <property type="entry name" value="NADR_TTD14 AAA DOMAIN-CONTAINING PROTEIN"/>
    <property type="match status" value="1"/>
</dbReference>
<dbReference type="EMBL" id="CP098400">
    <property type="protein sequence ID" value="URW78548.1"/>
    <property type="molecule type" value="Genomic_DNA"/>
</dbReference>
<dbReference type="KEGG" id="alkq:M9189_06685"/>
<name>A0A9J6ZL15_9BACT</name>
<evidence type="ECO:0000259" key="1">
    <source>
        <dbReference type="Pfam" id="PF13521"/>
    </source>
</evidence>
<accession>A0A9J6ZL15</accession>
<dbReference type="Gene3D" id="3.40.50.300">
    <property type="entry name" value="P-loop containing nucleotide triphosphate hydrolases"/>
    <property type="match status" value="1"/>
</dbReference>
<dbReference type="InterPro" id="IPR038727">
    <property type="entry name" value="NadR/Ttd14_AAA_dom"/>
</dbReference>
<evidence type="ECO:0000313" key="3">
    <source>
        <dbReference type="Proteomes" id="UP001056426"/>
    </source>
</evidence>
<reference evidence="2" key="1">
    <citation type="submission" date="2022-05" db="EMBL/GenBank/DDBJ databases">
        <authorList>
            <person name="Sun X."/>
        </authorList>
    </citation>
    <scope>NUCLEOTIDE SEQUENCE</scope>
    <source>
        <strain evidence="2">Ai-910</strain>
    </source>
</reference>
<dbReference type="Pfam" id="PF13521">
    <property type="entry name" value="AAA_28"/>
    <property type="match status" value="1"/>
</dbReference>
<reference evidence="2" key="2">
    <citation type="submission" date="2022-06" db="EMBL/GenBank/DDBJ databases">
        <title>Xiashengella guii gen. nov. sp. nov., a bacterium isolated form anaerobic digestion tank.</title>
        <authorList>
            <person name="Huang H."/>
        </authorList>
    </citation>
    <scope>NUCLEOTIDE SEQUENCE</scope>
    <source>
        <strain evidence="2">Ai-910</strain>
    </source>
</reference>
<dbReference type="Proteomes" id="UP001056426">
    <property type="component" value="Chromosome"/>
</dbReference>
<evidence type="ECO:0000313" key="2">
    <source>
        <dbReference type="EMBL" id="URW78548.1"/>
    </source>
</evidence>
<protein>
    <submittedName>
        <fullName evidence="2">AAA family ATPase</fullName>
    </submittedName>
</protein>
<dbReference type="InterPro" id="IPR052735">
    <property type="entry name" value="NAD_biosynth-regulator"/>
</dbReference>
<dbReference type="RefSeq" id="WP_250721912.1">
    <property type="nucleotide sequence ID" value="NZ_CP098400.1"/>
</dbReference>
<sequence length="172" mass="20695">MKRIVITGPEASGKTTLTEKLAAHYRCPGITEYARDYVYRLKRPYTFEDVETIARRQLFVFRNIERYSHERASIAIFDTFLIITKLWFEEVYFCCPQWIDRALWENKPDIVLLCKPDLPWIDDGVRENGHRREYFFDRYRKELEYYGIRYSIIEGQGSDRIFNAQKAIDQLN</sequence>
<dbReference type="InterPro" id="IPR027417">
    <property type="entry name" value="P-loop_NTPase"/>
</dbReference>
<organism evidence="2 3">
    <name type="scientific">Xiashengella succiniciproducens</name>
    <dbReference type="NCBI Taxonomy" id="2949635"/>
    <lineage>
        <taxon>Bacteria</taxon>
        <taxon>Pseudomonadati</taxon>
        <taxon>Bacteroidota</taxon>
        <taxon>Bacteroidia</taxon>
        <taxon>Marinilabiliales</taxon>
        <taxon>Marinilabiliaceae</taxon>
        <taxon>Xiashengella</taxon>
    </lineage>
</organism>
<dbReference type="PANTHER" id="PTHR37512">
    <property type="entry name" value="TRIFUNCTIONAL NAD BIOSYNTHESIS/REGULATOR PROTEIN NADR"/>
    <property type="match status" value="1"/>
</dbReference>
<proteinExistence type="predicted"/>
<keyword evidence="3" id="KW-1185">Reference proteome</keyword>
<gene>
    <name evidence="2" type="ORF">M9189_06685</name>
</gene>
<dbReference type="AlphaFoldDB" id="A0A9J6ZL15"/>